<dbReference type="InterPro" id="IPR001764">
    <property type="entry name" value="Glyco_hydro_3_N"/>
</dbReference>
<dbReference type="PANTHER" id="PTHR42715">
    <property type="entry name" value="BETA-GLUCOSIDASE"/>
    <property type="match status" value="1"/>
</dbReference>
<keyword evidence="7" id="KW-0325">Glycoprotein</keyword>
<dbReference type="Gene3D" id="3.20.20.300">
    <property type="entry name" value="Glycoside hydrolase, family 3, N-terminal domain"/>
    <property type="match status" value="1"/>
</dbReference>
<dbReference type="InterPro" id="IPR019800">
    <property type="entry name" value="Glyco_hydro_3_AS"/>
</dbReference>
<evidence type="ECO:0000256" key="10">
    <source>
        <dbReference type="ARBA" id="ARBA00023326"/>
    </source>
</evidence>
<dbReference type="PRINTS" id="PR00133">
    <property type="entry name" value="GLHYDRLASE3"/>
</dbReference>
<dbReference type="InterPro" id="IPR050288">
    <property type="entry name" value="Cellulose_deg_GH3"/>
</dbReference>
<gene>
    <name evidence="12" type="ORF">N7476_000110</name>
</gene>
<keyword evidence="10 11" id="KW-0624">Polysaccharide degradation</keyword>
<evidence type="ECO:0000256" key="4">
    <source>
        <dbReference type="ARBA" id="ARBA00012744"/>
    </source>
</evidence>
<protein>
    <recommendedName>
        <fullName evidence="4 11">beta-glucosidase</fullName>
        <ecNumber evidence="4 11">3.2.1.21</ecNumber>
    </recommendedName>
</protein>
<keyword evidence="13" id="KW-1185">Reference proteome</keyword>
<name>A0A9W9KZT9_9EURO</name>
<dbReference type="SUPFAM" id="SSF52279">
    <property type="entry name" value="Beta-D-glucan exohydrolase, C-terminal domain"/>
    <property type="match status" value="1"/>
</dbReference>
<comment type="caution">
    <text evidence="12">The sequence shown here is derived from an EMBL/GenBank/DDBJ whole genome shotgun (WGS) entry which is preliminary data.</text>
</comment>
<evidence type="ECO:0000256" key="9">
    <source>
        <dbReference type="ARBA" id="ARBA00023295"/>
    </source>
</evidence>
<evidence type="ECO:0000256" key="2">
    <source>
        <dbReference type="ARBA" id="ARBA00004987"/>
    </source>
</evidence>
<keyword evidence="8 11" id="KW-0119">Carbohydrate metabolism</keyword>
<evidence type="ECO:0000256" key="6">
    <source>
        <dbReference type="ARBA" id="ARBA00023001"/>
    </source>
</evidence>
<dbReference type="InterPro" id="IPR017853">
    <property type="entry name" value="GH"/>
</dbReference>
<dbReference type="InterPro" id="IPR011658">
    <property type="entry name" value="PA14_dom"/>
</dbReference>
<dbReference type="AlphaFoldDB" id="A0A9W9KZT9"/>
<evidence type="ECO:0000313" key="13">
    <source>
        <dbReference type="Proteomes" id="UP001147746"/>
    </source>
</evidence>
<dbReference type="EC" id="3.2.1.21" evidence="4 11"/>
<dbReference type="InterPro" id="IPR002772">
    <property type="entry name" value="Glyco_hydro_3_C"/>
</dbReference>
<comment type="catalytic activity">
    <reaction evidence="1 11">
        <text>Hydrolysis of terminal, non-reducing beta-D-glucosyl residues with release of beta-D-glucose.</text>
        <dbReference type="EC" id="3.2.1.21"/>
    </reaction>
</comment>
<keyword evidence="6" id="KW-0136">Cellulose degradation</keyword>
<comment type="pathway">
    <text evidence="2 11">Glycan metabolism; cellulose degradation.</text>
</comment>
<dbReference type="SMART" id="SM01217">
    <property type="entry name" value="Fn3_like"/>
    <property type="match status" value="1"/>
</dbReference>
<dbReference type="Pfam" id="PF07691">
    <property type="entry name" value="PA14"/>
    <property type="match status" value="1"/>
</dbReference>
<dbReference type="InterPro" id="IPR037524">
    <property type="entry name" value="PA14/GLEYA"/>
</dbReference>
<evidence type="ECO:0000256" key="5">
    <source>
        <dbReference type="ARBA" id="ARBA00022801"/>
    </source>
</evidence>
<proteinExistence type="inferred from homology"/>
<dbReference type="PANTHER" id="PTHR42715:SF16">
    <property type="entry name" value="BETA-GLUCOSIDASE J-RELATED"/>
    <property type="match status" value="1"/>
</dbReference>
<evidence type="ECO:0000256" key="3">
    <source>
        <dbReference type="ARBA" id="ARBA00005336"/>
    </source>
</evidence>
<evidence type="ECO:0000256" key="1">
    <source>
        <dbReference type="ARBA" id="ARBA00000448"/>
    </source>
</evidence>
<reference evidence="12" key="2">
    <citation type="journal article" date="2023" name="IMA Fungus">
        <title>Comparative genomic study of the Penicillium genus elucidates a diverse pangenome and 15 lateral gene transfer events.</title>
        <authorList>
            <person name="Petersen C."/>
            <person name="Sorensen T."/>
            <person name="Nielsen M.R."/>
            <person name="Sondergaard T.E."/>
            <person name="Sorensen J.L."/>
            <person name="Fitzpatrick D.A."/>
            <person name="Frisvad J.C."/>
            <person name="Nielsen K.L."/>
        </authorList>
    </citation>
    <scope>NUCLEOTIDE SEQUENCE</scope>
    <source>
        <strain evidence="12">IBT 21472</strain>
    </source>
</reference>
<dbReference type="SUPFAM" id="SSF51445">
    <property type="entry name" value="(Trans)glycosidases"/>
    <property type="match status" value="1"/>
</dbReference>
<comment type="similarity">
    <text evidence="3 11">Belongs to the glycosyl hydrolase 3 family.</text>
</comment>
<dbReference type="PROSITE" id="PS00775">
    <property type="entry name" value="GLYCOSYL_HYDROL_F3"/>
    <property type="match status" value="1"/>
</dbReference>
<dbReference type="Proteomes" id="UP001147746">
    <property type="component" value="Unassembled WGS sequence"/>
</dbReference>
<dbReference type="Pfam" id="PF00933">
    <property type="entry name" value="Glyco_hydro_3"/>
    <property type="match status" value="1"/>
</dbReference>
<dbReference type="FunFam" id="3.20.20.300:FF:000006">
    <property type="entry name" value="Beta-glucosidase H"/>
    <property type="match status" value="1"/>
</dbReference>
<dbReference type="Pfam" id="PF01915">
    <property type="entry name" value="Glyco_hydro_3_C"/>
    <property type="match status" value="1"/>
</dbReference>
<dbReference type="FunFam" id="2.60.40.10:FF:000495">
    <property type="entry name" value="Periplasmic beta-glucosidase"/>
    <property type="match status" value="1"/>
</dbReference>
<dbReference type="GO" id="GO:0008422">
    <property type="term" value="F:beta-glucosidase activity"/>
    <property type="evidence" value="ECO:0007669"/>
    <property type="project" value="UniProtKB-EC"/>
</dbReference>
<dbReference type="Gene3D" id="2.60.40.10">
    <property type="entry name" value="Immunoglobulins"/>
    <property type="match status" value="1"/>
</dbReference>
<sequence>MSEIHIDHVLSELTLNEKVKLLSGIDGWHTAAIPRLGIPSVRMSDGPNGVRGTRFFNGVPAACLPCATALGASFDTELIFSLGKLLGLECRAKGAHVLLGPTINIQRGPLGGRGFESFSEDPLLSGSLATSYCLGVQSENVIATPKHLVCNDQEHERVAVSALVTERALREIYLLPFQLALAGANPGALMTSYNKVNGCHASESPDLLQDIVRKEWNYKGLIVSDWFGTYSGSEAINAGLDLEMPGPSRFRGAGLVHAVTSNKVSERTINERVRTVLEMVKQAVRSEIPENAPEVERNIPEDKALLRRAASESIVLLKNNDQILPLNPNKKTLVIGPNANIAAYCGGGSAALPAYYSITPLEGISRRCTEDVTFSQGVYGHKELPLLGDQLKTKDGQVGYTFSVFTEPASNKNRKAVDILHMKSSSCFLMDYKHPKIHSDIYYITMEGIFEPTESGVYDFGLTVAGTGELFIDGEKLIDNKINQRQGTSFFGIGTPEERGAQYLEAKKQYKILVDYGTAPTSNLKLHGVVSFGPGGLRVGCCKRIDVESAIQNAVDLATTADQVVICVGLSGEWESEGFDRPHMNLPPMSDELVERVLTIHPNAVVIVQSGTPVKMPWARDVKCLLHAWYGGNETGNGIADVIFGDVNPSGKLPLSFPEVIEQNPTYLSFRSEGGRVLYGEDIYVGYRYYEKVKVNPLFAFGYGLSYTVFCLSGLAVSQPLKALNRIKEEVLEVSVSVENIGPFSGAETVQIFISPPSSASISRPARELKGFKKLKLQQGEKQDIVIVIPVALATSFWNETQSAWVSEAGVYRITAVGTGEQNYLTNGFEISHTREWNGLLGLVD</sequence>
<evidence type="ECO:0000256" key="11">
    <source>
        <dbReference type="RuleBase" id="RU361161"/>
    </source>
</evidence>
<dbReference type="PROSITE" id="PS51820">
    <property type="entry name" value="PA14"/>
    <property type="match status" value="1"/>
</dbReference>
<dbReference type="InterPro" id="IPR013783">
    <property type="entry name" value="Ig-like_fold"/>
</dbReference>
<reference evidence="12" key="1">
    <citation type="submission" date="2022-12" db="EMBL/GenBank/DDBJ databases">
        <authorList>
            <person name="Petersen C."/>
        </authorList>
    </citation>
    <scope>NUCLEOTIDE SEQUENCE</scope>
    <source>
        <strain evidence="12">IBT 21472</strain>
    </source>
</reference>
<dbReference type="InterPro" id="IPR036962">
    <property type="entry name" value="Glyco_hydro_3_N_sf"/>
</dbReference>
<dbReference type="InterPro" id="IPR036881">
    <property type="entry name" value="Glyco_hydro_3_C_sf"/>
</dbReference>
<dbReference type="Gene3D" id="3.40.50.1700">
    <property type="entry name" value="Glycoside hydrolase family 3 C-terminal domain"/>
    <property type="match status" value="1"/>
</dbReference>
<dbReference type="GO" id="GO:0030245">
    <property type="term" value="P:cellulose catabolic process"/>
    <property type="evidence" value="ECO:0007669"/>
    <property type="project" value="UniProtKB-KW"/>
</dbReference>
<organism evidence="12 13">
    <name type="scientific">Penicillium atrosanguineum</name>
    <dbReference type="NCBI Taxonomy" id="1132637"/>
    <lineage>
        <taxon>Eukaryota</taxon>
        <taxon>Fungi</taxon>
        <taxon>Dikarya</taxon>
        <taxon>Ascomycota</taxon>
        <taxon>Pezizomycotina</taxon>
        <taxon>Eurotiomycetes</taxon>
        <taxon>Eurotiomycetidae</taxon>
        <taxon>Eurotiales</taxon>
        <taxon>Aspergillaceae</taxon>
        <taxon>Penicillium</taxon>
    </lineage>
</organism>
<evidence type="ECO:0000256" key="7">
    <source>
        <dbReference type="ARBA" id="ARBA00023180"/>
    </source>
</evidence>
<dbReference type="EMBL" id="JAPZBO010000001">
    <property type="protein sequence ID" value="KAJ5330327.1"/>
    <property type="molecule type" value="Genomic_DNA"/>
</dbReference>
<dbReference type="SMART" id="SM00758">
    <property type="entry name" value="PA14"/>
    <property type="match status" value="1"/>
</dbReference>
<keyword evidence="5 11" id="KW-0378">Hydrolase</keyword>
<evidence type="ECO:0000256" key="8">
    <source>
        <dbReference type="ARBA" id="ARBA00023277"/>
    </source>
</evidence>
<accession>A0A9W9KZT9</accession>
<dbReference type="Pfam" id="PF14310">
    <property type="entry name" value="Fn3-like"/>
    <property type="match status" value="1"/>
</dbReference>
<dbReference type="Gene3D" id="2.60.120.260">
    <property type="entry name" value="Galactose-binding domain-like"/>
    <property type="match status" value="1"/>
</dbReference>
<dbReference type="InterPro" id="IPR026891">
    <property type="entry name" value="Fn3-like"/>
</dbReference>
<keyword evidence="9 11" id="KW-0326">Glycosidase</keyword>
<evidence type="ECO:0000313" key="12">
    <source>
        <dbReference type="EMBL" id="KAJ5330327.1"/>
    </source>
</evidence>